<gene>
    <name evidence="5" type="ORF">BDV98DRAFT_486123</name>
</gene>
<keyword evidence="2" id="KW-0560">Oxidoreductase</keyword>
<dbReference type="PANTHER" id="PTHR43103:SF5">
    <property type="entry name" value="4-EPIMERASE, PUTATIVE (AFU_ORTHOLOGUE AFUA_7G00360)-RELATED"/>
    <property type="match status" value="1"/>
</dbReference>
<dbReference type="InterPro" id="IPR036291">
    <property type="entry name" value="NAD(P)-bd_dom_sf"/>
</dbReference>
<feature type="non-terminal residue" evidence="5">
    <location>
        <position position="323"/>
    </location>
</feature>
<evidence type="ECO:0000313" key="5">
    <source>
        <dbReference type="EMBL" id="TFL07319.1"/>
    </source>
</evidence>
<feature type="domain" description="NAD-dependent epimerase/dehydratase" evidence="4">
    <location>
        <begin position="1"/>
        <end position="192"/>
    </location>
</feature>
<name>A0A5C3R3K8_9AGAR</name>
<dbReference type="OrthoDB" id="202470at2759"/>
<dbReference type="STRING" id="1884261.A0A5C3R3K8"/>
<dbReference type="SUPFAM" id="SSF51735">
    <property type="entry name" value="NAD(P)-binding Rossmann-fold domains"/>
    <property type="match status" value="1"/>
</dbReference>
<reference evidence="5 6" key="1">
    <citation type="journal article" date="2019" name="Nat. Ecol. Evol.">
        <title>Megaphylogeny resolves global patterns of mushroom evolution.</title>
        <authorList>
            <person name="Varga T."/>
            <person name="Krizsan K."/>
            <person name="Foldi C."/>
            <person name="Dima B."/>
            <person name="Sanchez-Garcia M."/>
            <person name="Sanchez-Ramirez S."/>
            <person name="Szollosi G.J."/>
            <person name="Szarkandi J.G."/>
            <person name="Papp V."/>
            <person name="Albert L."/>
            <person name="Andreopoulos W."/>
            <person name="Angelini C."/>
            <person name="Antonin V."/>
            <person name="Barry K.W."/>
            <person name="Bougher N.L."/>
            <person name="Buchanan P."/>
            <person name="Buyck B."/>
            <person name="Bense V."/>
            <person name="Catcheside P."/>
            <person name="Chovatia M."/>
            <person name="Cooper J."/>
            <person name="Damon W."/>
            <person name="Desjardin D."/>
            <person name="Finy P."/>
            <person name="Geml J."/>
            <person name="Haridas S."/>
            <person name="Hughes K."/>
            <person name="Justo A."/>
            <person name="Karasinski D."/>
            <person name="Kautmanova I."/>
            <person name="Kiss B."/>
            <person name="Kocsube S."/>
            <person name="Kotiranta H."/>
            <person name="LaButti K.M."/>
            <person name="Lechner B.E."/>
            <person name="Liimatainen K."/>
            <person name="Lipzen A."/>
            <person name="Lukacs Z."/>
            <person name="Mihaltcheva S."/>
            <person name="Morgado L.N."/>
            <person name="Niskanen T."/>
            <person name="Noordeloos M.E."/>
            <person name="Ohm R.A."/>
            <person name="Ortiz-Santana B."/>
            <person name="Ovrebo C."/>
            <person name="Racz N."/>
            <person name="Riley R."/>
            <person name="Savchenko A."/>
            <person name="Shiryaev A."/>
            <person name="Soop K."/>
            <person name="Spirin V."/>
            <person name="Szebenyi C."/>
            <person name="Tomsovsky M."/>
            <person name="Tulloss R.E."/>
            <person name="Uehling J."/>
            <person name="Grigoriev I.V."/>
            <person name="Vagvolgyi C."/>
            <person name="Papp T."/>
            <person name="Martin F.M."/>
            <person name="Miettinen O."/>
            <person name="Hibbett D.S."/>
            <person name="Nagy L.G."/>
        </authorList>
    </citation>
    <scope>NUCLEOTIDE SEQUENCE [LARGE SCALE GENOMIC DNA]</scope>
    <source>
        <strain evidence="5 6">CBS 309.79</strain>
    </source>
</reference>
<dbReference type="Pfam" id="PF01370">
    <property type="entry name" value="Epimerase"/>
    <property type="match status" value="1"/>
</dbReference>
<evidence type="ECO:0000256" key="1">
    <source>
        <dbReference type="ARBA" id="ARBA00007637"/>
    </source>
</evidence>
<sequence>VAVTGSNGSVGHRVVLYLLKQGCSVLGIDVTPLPNALLDLIRKELGTQVFEPAPGRFMFKQIDLRDWDAVLGCFKAGFGGQLQFDAVVHLGAIRDPGDYGVETHNTNVVSSYNVLRAAAELGINRVAQASSVNAVPLVYSEDKNMQLEYFPLDEAHHTRVDEPYGLSKAICELQASSLCLRYPALCIASLRLHWSVPSISFTQTNALESEDRSRKDLWGWIQEDEGARAFWLALNISSPRHPSLSSSDPSSSGGQLALGTGWTGHEAFFIVAPTTRRPEVDTKVLKEKYFPQVRVREGFDLAGRKGFFDCGKAKRVLGWVHRE</sequence>
<dbReference type="GO" id="GO:0016491">
    <property type="term" value="F:oxidoreductase activity"/>
    <property type="evidence" value="ECO:0007669"/>
    <property type="project" value="UniProtKB-KW"/>
</dbReference>
<feature type="non-terminal residue" evidence="5">
    <location>
        <position position="1"/>
    </location>
</feature>
<proteinExistence type="inferred from homology"/>
<dbReference type="InterPro" id="IPR001509">
    <property type="entry name" value="Epimerase_deHydtase"/>
</dbReference>
<keyword evidence="6" id="KW-1185">Reference proteome</keyword>
<evidence type="ECO:0000256" key="2">
    <source>
        <dbReference type="ARBA" id="ARBA00023002"/>
    </source>
</evidence>
<accession>A0A5C3R3K8</accession>
<comment type="similarity">
    <text evidence="1">Belongs to the NAD(P)-dependent epimerase/dehydratase family.</text>
</comment>
<organism evidence="5 6">
    <name type="scientific">Pterulicium gracile</name>
    <dbReference type="NCBI Taxonomy" id="1884261"/>
    <lineage>
        <taxon>Eukaryota</taxon>
        <taxon>Fungi</taxon>
        <taxon>Dikarya</taxon>
        <taxon>Basidiomycota</taxon>
        <taxon>Agaricomycotina</taxon>
        <taxon>Agaricomycetes</taxon>
        <taxon>Agaricomycetidae</taxon>
        <taxon>Agaricales</taxon>
        <taxon>Pleurotineae</taxon>
        <taxon>Pterulaceae</taxon>
        <taxon>Pterulicium</taxon>
    </lineage>
</organism>
<dbReference type="Gene3D" id="3.40.50.720">
    <property type="entry name" value="NAD(P)-binding Rossmann-like Domain"/>
    <property type="match status" value="1"/>
</dbReference>
<dbReference type="AlphaFoldDB" id="A0A5C3R3K8"/>
<protein>
    <recommendedName>
        <fullName evidence="4">NAD-dependent epimerase/dehydratase domain-containing protein</fullName>
    </recommendedName>
</protein>
<evidence type="ECO:0000259" key="4">
    <source>
        <dbReference type="Pfam" id="PF01370"/>
    </source>
</evidence>
<dbReference type="EMBL" id="ML178814">
    <property type="protein sequence ID" value="TFL07319.1"/>
    <property type="molecule type" value="Genomic_DNA"/>
</dbReference>
<evidence type="ECO:0000256" key="3">
    <source>
        <dbReference type="ARBA" id="ARBA00023027"/>
    </source>
</evidence>
<dbReference type="PANTHER" id="PTHR43103">
    <property type="entry name" value="NUCLEOSIDE-DIPHOSPHATE-SUGAR EPIMERASE"/>
    <property type="match status" value="1"/>
</dbReference>
<evidence type="ECO:0000313" key="6">
    <source>
        <dbReference type="Proteomes" id="UP000305067"/>
    </source>
</evidence>
<keyword evidence="3" id="KW-0520">NAD</keyword>
<dbReference type="Proteomes" id="UP000305067">
    <property type="component" value="Unassembled WGS sequence"/>
</dbReference>